<dbReference type="OrthoDB" id="342900at2759"/>
<dbReference type="GO" id="GO:0016226">
    <property type="term" value="P:iron-sulfur cluster assembly"/>
    <property type="evidence" value="ECO:0007669"/>
    <property type="project" value="UniProtKB-UniRule"/>
</dbReference>
<accession>A0A6V7X6E6</accession>
<dbReference type="Pfam" id="PF14500">
    <property type="entry name" value="MMS19_N"/>
    <property type="match status" value="1"/>
</dbReference>
<dbReference type="GO" id="GO:0051604">
    <property type="term" value="P:protein maturation"/>
    <property type="evidence" value="ECO:0007669"/>
    <property type="project" value="UniProtKB-UniRule"/>
</dbReference>
<evidence type="ECO:0000313" key="3">
    <source>
        <dbReference type="EMBL" id="CAD2194742.1"/>
    </source>
</evidence>
<dbReference type="InterPro" id="IPR039920">
    <property type="entry name" value="MMS19"/>
</dbReference>
<keyword evidence="1" id="KW-0206">Cytoskeleton</keyword>
<dbReference type="PANTHER" id="PTHR12891:SF0">
    <property type="entry name" value="MMS19 NUCLEOTIDE EXCISION REPAIR PROTEIN HOMOLOG"/>
    <property type="match status" value="1"/>
</dbReference>
<comment type="similarity">
    <text evidence="1">Belongs to the MET18/MMS19 family.</text>
</comment>
<dbReference type="GO" id="GO:0005634">
    <property type="term" value="C:nucleus"/>
    <property type="evidence" value="ECO:0007669"/>
    <property type="project" value="UniProtKB-SubCell"/>
</dbReference>
<gene>
    <name evidence="3" type="ORF">MENT_LOCUS47780</name>
</gene>
<comment type="caution">
    <text evidence="3">The sequence shown here is derived from an EMBL/GenBank/DDBJ whole genome shotgun (WGS) entry which is preliminary data.</text>
</comment>
<comment type="subcellular location">
    <subcellularLocation>
        <location evidence="1">Cytoplasm</location>
        <location evidence="1">Cytoskeleton</location>
        <location evidence="1">Spindle</location>
    </subcellularLocation>
    <subcellularLocation>
        <location evidence="1">Nucleus</location>
    </subcellularLocation>
</comment>
<dbReference type="InterPro" id="IPR029240">
    <property type="entry name" value="MMS19_N"/>
</dbReference>
<evidence type="ECO:0000313" key="4">
    <source>
        <dbReference type="Proteomes" id="UP000580250"/>
    </source>
</evidence>
<comment type="subunit">
    <text evidence="1">Component of the CIA complex.</text>
</comment>
<keyword evidence="1" id="KW-0227">DNA damage</keyword>
<dbReference type="GO" id="GO:0006281">
    <property type="term" value="P:DNA repair"/>
    <property type="evidence" value="ECO:0007669"/>
    <property type="project" value="UniProtKB-UniRule"/>
</dbReference>
<evidence type="ECO:0000256" key="1">
    <source>
        <dbReference type="RuleBase" id="RU367072"/>
    </source>
</evidence>
<comment type="function">
    <text evidence="1">Key component of the cytosolic iron-sulfur protein assembly (CIA) complex, a multiprotein complex that mediates the incorporation of iron-sulfur cluster into apoproteins specifically involved in DNA metabolism and genomic integrity. In the CIA complex, MMS19 acts as an adapter between early-acting CIA components and a subset of cellular target iron-sulfur proteins.</text>
</comment>
<reference evidence="3 4" key="1">
    <citation type="submission" date="2020-08" db="EMBL/GenBank/DDBJ databases">
        <authorList>
            <person name="Koutsovoulos G."/>
            <person name="Danchin GJ E."/>
        </authorList>
    </citation>
    <scope>NUCLEOTIDE SEQUENCE [LARGE SCALE GENOMIC DNA]</scope>
</reference>
<dbReference type="PANTHER" id="PTHR12891">
    <property type="entry name" value="DNA REPAIR/TRANSCRIPTION PROTEIN MET18/MMS19"/>
    <property type="match status" value="1"/>
</dbReference>
<keyword evidence="1" id="KW-0539">Nucleus</keyword>
<protein>
    <recommendedName>
        <fullName evidence="1">MMS19 nucleotide excision repair protein</fullName>
    </recommendedName>
</protein>
<dbReference type="GO" id="GO:0097361">
    <property type="term" value="C:cytosolic [4Fe-4S] assembly targeting complex"/>
    <property type="evidence" value="ECO:0007669"/>
    <property type="project" value="UniProtKB-UniRule"/>
</dbReference>
<keyword evidence="1" id="KW-0963">Cytoplasm</keyword>
<feature type="domain" description="MMS19 N-terminal" evidence="2">
    <location>
        <begin position="37"/>
        <end position="258"/>
    </location>
</feature>
<organism evidence="3 4">
    <name type="scientific">Meloidogyne enterolobii</name>
    <name type="common">Root-knot nematode worm</name>
    <name type="synonym">Meloidogyne mayaguensis</name>
    <dbReference type="NCBI Taxonomy" id="390850"/>
    <lineage>
        <taxon>Eukaryota</taxon>
        <taxon>Metazoa</taxon>
        <taxon>Ecdysozoa</taxon>
        <taxon>Nematoda</taxon>
        <taxon>Chromadorea</taxon>
        <taxon>Rhabditida</taxon>
        <taxon>Tylenchina</taxon>
        <taxon>Tylenchomorpha</taxon>
        <taxon>Tylenchoidea</taxon>
        <taxon>Meloidogynidae</taxon>
        <taxon>Meloidogyninae</taxon>
        <taxon>Meloidogyne</taxon>
    </lineage>
</organism>
<sequence>MSFVPKNLLENLSIPNSHVEQIIERLVKGDMKFVDFIESLRDKLTAREAEVRGEGIGELCSVFLNLTKTNGSALESGDYEYLLNFLLSKVEDSAHLVDALITTIYILLIQYSDSQKKQIQTDLLERLLTQLFENNGVQSYSRKDRLLLFAIFEYILNLTLESLIFSQKRLILAFIHSAQGERDPQVLLGVLKIHQILAIQLNDPLLVEDMFELSENDDNSNNVTSLMLKHALELSMTSNELFVSFFFQFIVEKLVESDADAVGGGGEGGDCELLDKQLEICEFFVFACKRFNSISSAIDTNSIDDLLTAFRLIFMNPSQNSIYLTKSTKIVKQIIFVLNKEFTKNGIEKVKELTKQMVNSTLENIEPFILQAEMGTMEKSFCLLECLVEASLDLFDSIITKIFYWINILIEGKTLRAKQNWIEIACEAINLLPYWLNLCVGFIPQNSFINYSPSRERIEEIVTNSIIPLISAIFSLDSEDIQIFIGKCHLLSILLLPICTESSKDLPCLKLFGNSLSTNKLFNNYCLQHFNNILLISDFSIFDKQKNNLIKKFISLFVVYKKINFDNLDCFNNFENFNNKIIFLSSFVYPQLEKERKLIKTLINIKNYFTKIISNIFEQINFEDKNLINKYCLAIEEIFERLIENNFDCLVEEFLEEIKKGILILEKEKINLIEISDLESFSNLFKNIGILLYKNNKKDFHLKLCNWGLEIIKNNNENEEINKRRIFLFSKIFLFLFLQTEEKDLLNSFTKILFSLNYSEENNWLIECLFKIYSKFVFNCLLNNEEDKEGSEELEKLRLLFFENILKLKEEENKLINFRLELFETRSFLFLNKKESQIKLNKLLEQIVNLTEDEAKIFVFNAKIEELLNFDLKEQLLFKLSIFAKQRIFCEFSSIYLNIYKQIKDQNEKKLILLCLLGPLLKLIENISTECLFNEFNKLAPLISDALPIIFLQKNFSSINECILNSVKLIIQKLPFTKKNSSLLHSIIFNLTEIPPKGFLIKNYLIIFECLELVAKNSFNLINTKEQFLASLYWRVVRICTRAINENPKRLVRQRAASARNLWELLF</sequence>
<dbReference type="GO" id="GO:0005819">
    <property type="term" value="C:spindle"/>
    <property type="evidence" value="ECO:0007669"/>
    <property type="project" value="UniProtKB-SubCell"/>
</dbReference>
<proteinExistence type="inferred from homology"/>
<dbReference type="EMBL" id="CAJEWN010001142">
    <property type="protein sequence ID" value="CAD2194742.1"/>
    <property type="molecule type" value="Genomic_DNA"/>
</dbReference>
<dbReference type="Proteomes" id="UP000580250">
    <property type="component" value="Unassembled WGS sequence"/>
</dbReference>
<keyword evidence="1" id="KW-0234">DNA repair</keyword>
<dbReference type="AlphaFoldDB" id="A0A6V7X6E6"/>
<name>A0A6V7X6E6_MELEN</name>
<evidence type="ECO:0000259" key="2">
    <source>
        <dbReference type="Pfam" id="PF14500"/>
    </source>
</evidence>